<gene>
    <name evidence="2" type="ORF">DCHRY22_LOCUS16201</name>
</gene>
<dbReference type="EMBL" id="CAKASE010000083">
    <property type="protein sequence ID" value="CAG9585874.1"/>
    <property type="molecule type" value="Genomic_DNA"/>
</dbReference>
<evidence type="ECO:0000313" key="2">
    <source>
        <dbReference type="EMBL" id="CAG9585874.1"/>
    </source>
</evidence>
<protein>
    <submittedName>
        <fullName evidence="2">(African queen) hypothetical protein</fullName>
    </submittedName>
</protein>
<feature type="compositionally biased region" description="Basic and acidic residues" evidence="1">
    <location>
        <begin position="60"/>
        <end position="87"/>
    </location>
</feature>
<evidence type="ECO:0000313" key="3">
    <source>
        <dbReference type="Proteomes" id="UP000789524"/>
    </source>
</evidence>
<sequence length="101" mass="11330">MIVGATTATTLYGPLRQSTSLYSSTDRIRPRLLTVLLIMLSVLRDGLMADGQHGTDTSEDERTERGSIDGHTAPHDEDDGDRRRAETSSRTGRRACQWRRR</sequence>
<dbReference type="Proteomes" id="UP000789524">
    <property type="component" value="Unassembled WGS sequence"/>
</dbReference>
<organism evidence="2 3">
    <name type="scientific">Danaus chrysippus</name>
    <name type="common">African queen</name>
    <dbReference type="NCBI Taxonomy" id="151541"/>
    <lineage>
        <taxon>Eukaryota</taxon>
        <taxon>Metazoa</taxon>
        <taxon>Ecdysozoa</taxon>
        <taxon>Arthropoda</taxon>
        <taxon>Hexapoda</taxon>
        <taxon>Insecta</taxon>
        <taxon>Pterygota</taxon>
        <taxon>Neoptera</taxon>
        <taxon>Endopterygota</taxon>
        <taxon>Lepidoptera</taxon>
        <taxon>Glossata</taxon>
        <taxon>Ditrysia</taxon>
        <taxon>Papilionoidea</taxon>
        <taxon>Nymphalidae</taxon>
        <taxon>Danainae</taxon>
        <taxon>Danaini</taxon>
        <taxon>Danaina</taxon>
        <taxon>Danaus</taxon>
        <taxon>Anosia</taxon>
    </lineage>
</organism>
<feature type="region of interest" description="Disordered" evidence="1">
    <location>
        <begin position="48"/>
        <end position="101"/>
    </location>
</feature>
<comment type="caution">
    <text evidence="2">The sequence shown here is derived from an EMBL/GenBank/DDBJ whole genome shotgun (WGS) entry which is preliminary data.</text>
</comment>
<accession>A0A8J2R915</accession>
<feature type="compositionally biased region" description="Basic residues" evidence="1">
    <location>
        <begin position="91"/>
        <end position="101"/>
    </location>
</feature>
<keyword evidence="3" id="KW-1185">Reference proteome</keyword>
<evidence type="ECO:0000256" key="1">
    <source>
        <dbReference type="SAM" id="MobiDB-lite"/>
    </source>
</evidence>
<proteinExistence type="predicted"/>
<name>A0A8J2R915_9NEOP</name>
<reference evidence="2" key="1">
    <citation type="submission" date="2021-09" db="EMBL/GenBank/DDBJ databases">
        <authorList>
            <person name="Martin H S."/>
        </authorList>
    </citation>
    <scope>NUCLEOTIDE SEQUENCE</scope>
</reference>
<dbReference type="AlphaFoldDB" id="A0A8J2R915"/>